<evidence type="ECO:0000313" key="3">
    <source>
        <dbReference type="Proteomes" id="UP000198415"/>
    </source>
</evidence>
<keyword evidence="3" id="KW-1185">Reference proteome</keyword>
<dbReference type="Proteomes" id="UP000198415">
    <property type="component" value="Unassembled WGS sequence"/>
</dbReference>
<name>A0A238WH59_9ACTN</name>
<evidence type="ECO:0000313" key="2">
    <source>
        <dbReference type="EMBL" id="SNR45788.1"/>
    </source>
</evidence>
<feature type="region of interest" description="Disordered" evidence="1">
    <location>
        <begin position="394"/>
        <end position="443"/>
    </location>
</feature>
<feature type="compositionally biased region" description="Basic and acidic residues" evidence="1">
    <location>
        <begin position="260"/>
        <end position="270"/>
    </location>
</feature>
<organism evidence="2 3">
    <name type="scientific">Actinoplanes regularis</name>
    <dbReference type="NCBI Taxonomy" id="52697"/>
    <lineage>
        <taxon>Bacteria</taxon>
        <taxon>Bacillati</taxon>
        <taxon>Actinomycetota</taxon>
        <taxon>Actinomycetes</taxon>
        <taxon>Micromonosporales</taxon>
        <taxon>Micromonosporaceae</taxon>
        <taxon>Actinoplanes</taxon>
    </lineage>
</organism>
<feature type="compositionally biased region" description="Low complexity" evidence="1">
    <location>
        <begin position="396"/>
        <end position="428"/>
    </location>
</feature>
<evidence type="ECO:0000256" key="1">
    <source>
        <dbReference type="SAM" id="MobiDB-lite"/>
    </source>
</evidence>
<feature type="region of interest" description="Disordered" evidence="1">
    <location>
        <begin position="260"/>
        <end position="301"/>
    </location>
</feature>
<reference evidence="2 3" key="1">
    <citation type="submission" date="2017-06" db="EMBL/GenBank/DDBJ databases">
        <authorList>
            <person name="Kim H.J."/>
            <person name="Triplett B.A."/>
        </authorList>
    </citation>
    <scope>NUCLEOTIDE SEQUENCE [LARGE SCALE GENOMIC DNA]</scope>
    <source>
        <strain evidence="2 3">DSM 43151</strain>
    </source>
</reference>
<dbReference type="AlphaFoldDB" id="A0A238WH59"/>
<dbReference type="EMBL" id="FZNR01000002">
    <property type="protein sequence ID" value="SNR45788.1"/>
    <property type="molecule type" value="Genomic_DNA"/>
</dbReference>
<sequence length="443" mass="43980">MAGRMISGTAALAGLVRPASEADEPGAHRMLPVAAELGSLLPGRGLRRGSTVAVAGGRAARAGGGTSLMLALLAAASRAGSWCAVVGLPALGALAAAETGIALERLALVPEPGPDWPTVVAALIDGVDVVVTAVPGPVSGSVVSRLAARARQRGSVLVPFGDWSGADVTLRVSGGHWEGLGDGWGRLRRREVTVVANGRGAAARPKELTLWMPGLTARPATPASRPATPQTHPDAPATSRSAPDAAGACLDVSGVRSDVGARSEVSRVRPDAAGVRPDTSRVRSDAVGVRTEASRTRSEALGVRAAATSSTSDGGTFHAVPALSLGDAPPPTAVTTVAQTAACDVILASCGCCLGVGRQDRNGSSGPAHVCGHGVGGAEAEEEREAGLIVVGTAEGAGADARSSRSRAGGPARGRAGRQPRGAASPGASRKRRGVPAESGVMG</sequence>
<protein>
    <submittedName>
        <fullName evidence="2">Uncharacterized protein</fullName>
    </submittedName>
</protein>
<accession>A0A238WH59</accession>
<gene>
    <name evidence="2" type="ORF">SAMN06264365_102532</name>
</gene>
<feature type="region of interest" description="Disordered" evidence="1">
    <location>
        <begin position="216"/>
        <end position="245"/>
    </location>
</feature>
<feature type="compositionally biased region" description="Low complexity" evidence="1">
    <location>
        <begin position="216"/>
        <end position="231"/>
    </location>
</feature>
<proteinExistence type="predicted"/>